<sequence>MALWTIHVKFGAQNLEVALAPNSSVEALQTRLQELTGAFVRKQKLIHKGKVLAPNVDLTKAGLADGAKVMLMVSGGDVVQTAGQQALQQAKKAKQDEAAQRVKDLYAQAKGLGGATASAIAAAEAASKAAAAAAAAGPSINWEERRKNWEKTGIVAARDQGLTSLPDDLYASGPASAKVCDLSRNRLPRLPPSLGQLGTALHTLRLEHNALSTEGVPWAALYGLAGLTSLTLDHNALGELPGEGLERLTGLQVLGLSGNRLARLPDSLGALTALEALAADGNRLEALPDSIDGCASLTELTAEGNAIRCLPPAVARLTRLRVLRLDGNMVSALPPELLGGCSSLASLSLQDNPITADQLRSSPGFAEYDARRVALCNKQLESNVSVHATRSFTEGAEDRQWSRWGAGGGPGQGGAGGKG</sequence>
<evidence type="ECO:0000313" key="6">
    <source>
        <dbReference type="EMBL" id="KAG2501705.1"/>
    </source>
</evidence>
<keyword evidence="3" id="KW-0677">Repeat</keyword>
<dbReference type="AlphaFoldDB" id="A0A835YF61"/>
<keyword evidence="2" id="KW-0433">Leucine-rich repeat</keyword>
<reference evidence="6" key="1">
    <citation type="journal article" date="2020" name="bioRxiv">
        <title>Comparative genomics of Chlamydomonas.</title>
        <authorList>
            <person name="Craig R.J."/>
            <person name="Hasan A.R."/>
            <person name="Ness R.W."/>
            <person name="Keightley P.D."/>
        </authorList>
    </citation>
    <scope>NUCLEOTIDE SEQUENCE</scope>
    <source>
        <strain evidence="6">CCAP 11/70</strain>
    </source>
</reference>
<evidence type="ECO:0000256" key="3">
    <source>
        <dbReference type="ARBA" id="ARBA00022737"/>
    </source>
</evidence>
<dbReference type="Gene3D" id="3.10.20.90">
    <property type="entry name" value="Phosphatidylinositol 3-kinase Catalytic Subunit, Chain A, domain 1"/>
    <property type="match status" value="1"/>
</dbReference>
<dbReference type="EMBL" id="JAEHOE010000001">
    <property type="protein sequence ID" value="KAG2501705.1"/>
    <property type="molecule type" value="Genomic_DNA"/>
</dbReference>
<dbReference type="OrthoDB" id="2187496at2759"/>
<dbReference type="Pfam" id="PF13855">
    <property type="entry name" value="LRR_8"/>
    <property type="match status" value="1"/>
</dbReference>
<dbReference type="SMART" id="SM00369">
    <property type="entry name" value="LRR_TYP"/>
    <property type="match status" value="4"/>
</dbReference>
<dbReference type="PANTHER" id="PTHR48051">
    <property type="match status" value="1"/>
</dbReference>
<comment type="caution">
    <text evidence="6">The sequence shown here is derived from an EMBL/GenBank/DDBJ whole genome shotgun (WGS) entry which is preliminary data.</text>
</comment>
<dbReference type="Gene3D" id="3.80.10.10">
    <property type="entry name" value="Ribonuclease Inhibitor"/>
    <property type="match status" value="1"/>
</dbReference>
<accession>A0A835YF61</accession>
<gene>
    <name evidence="6" type="ORF">HYH03_000206</name>
</gene>
<dbReference type="SMART" id="SM00364">
    <property type="entry name" value="LRR_BAC"/>
    <property type="match status" value="4"/>
</dbReference>
<evidence type="ECO:0000256" key="1">
    <source>
        <dbReference type="ARBA" id="ARBA00004430"/>
    </source>
</evidence>
<dbReference type="InterPro" id="IPR001611">
    <property type="entry name" value="Leu-rich_rpt"/>
</dbReference>
<dbReference type="PANTHER" id="PTHR48051:SF1">
    <property type="entry name" value="RAS SUPPRESSOR PROTEIN 1"/>
    <property type="match status" value="1"/>
</dbReference>
<feature type="compositionally biased region" description="Gly residues" evidence="4">
    <location>
        <begin position="405"/>
        <end position="419"/>
    </location>
</feature>
<dbReference type="SUPFAM" id="SSF54236">
    <property type="entry name" value="Ubiquitin-like"/>
    <property type="match status" value="1"/>
</dbReference>
<dbReference type="Pfam" id="PF00240">
    <property type="entry name" value="ubiquitin"/>
    <property type="match status" value="1"/>
</dbReference>
<feature type="domain" description="Ubiquitin-like" evidence="5">
    <location>
        <begin position="4"/>
        <end position="74"/>
    </location>
</feature>
<evidence type="ECO:0000256" key="4">
    <source>
        <dbReference type="SAM" id="MobiDB-lite"/>
    </source>
</evidence>
<dbReference type="GO" id="GO:0005930">
    <property type="term" value="C:axoneme"/>
    <property type="evidence" value="ECO:0007669"/>
    <property type="project" value="UniProtKB-SubCell"/>
</dbReference>
<feature type="region of interest" description="Disordered" evidence="4">
    <location>
        <begin position="397"/>
        <end position="419"/>
    </location>
</feature>
<protein>
    <recommendedName>
        <fullName evidence="5">Ubiquitin-like domain-containing protein</fullName>
    </recommendedName>
</protein>
<evidence type="ECO:0000313" key="7">
    <source>
        <dbReference type="Proteomes" id="UP000612055"/>
    </source>
</evidence>
<dbReference type="PROSITE" id="PS50053">
    <property type="entry name" value="UBIQUITIN_2"/>
    <property type="match status" value="1"/>
</dbReference>
<organism evidence="6 7">
    <name type="scientific">Edaphochlamys debaryana</name>
    <dbReference type="NCBI Taxonomy" id="47281"/>
    <lineage>
        <taxon>Eukaryota</taxon>
        <taxon>Viridiplantae</taxon>
        <taxon>Chlorophyta</taxon>
        <taxon>core chlorophytes</taxon>
        <taxon>Chlorophyceae</taxon>
        <taxon>CS clade</taxon>
        <taxon>Chlamydomonadales</taxon>
        <taxon>Chlamydomonadales incertae sedis</taxon>
        <taxon>Edaphochlamys</taxon>
    </lineage>
</organism>
<dbReference type="InterPro" id="IPR050216">
    <property type="entry name" value="LRR_domain-containing"/>
</dbReference>
<dbReference type="SMART" id="SM00213">
    <property type="entry name" value="UBQ"/>
    <property type="match status" value="1"/>
</dbReference>
<evidence type="ECO:0000256" key="2">
    <source>
        <dbReference type="ARBA" id="ARBA00022614"/>
    </source>
</evidence>
<name>A0A835YF61_9CHLO</name>
<dbReference type="InterPro" id="IPR029071">
    <property type="entry name" value="Ubiquitin-like_domsf"/>
</dbReference>
<proteinExistence type="predicted"/>
<keyword evidence="7" id="KW-1185">Reference proteome</keyword>
<dbReference type="Proteomes" id="UP000612055">
    <property type="component" value="Unassembled WGS sequence"/>
</dbReference>
<dbReference type="SUPFAM" id="SSF52058">
    <property type="entry name" value="L domain-like"/>
    <property type="match status" value="1"/>
</dbReference>
<evidence type="ECO:0000259" key="5">
    <source>
        <dbReference type="PROSITE" id="PS50053"/>
    </source>
</evidence>
<comment type="subcellular location">
    <subcellularLocation>
        <location evidence="1">Cytoplasm</location>
        <location evidence="1">Cytoskeleton</location>
        <location evidence="1">Cilium axoneme</location>
    </subcellularLocation>
</comment>
<dbReference type="InterPro" id="IPR032675">
    <property type="entry name" value="LRR_dom_sf"/>
</dbReference>
<dbReference type="InterPro" id="IPR003591">
    <property type="entry name" value="Leu-rich_rpt_typical-subtyp"/>
</dbReference>
<dbReference type="InterPro" id="IPR000626">
    <property type="entry name" value="Ubiquitin-like_dom"/>
</dbReference>